<accession>A0A371Q8L4</accession>
<dbReference type="EMBL" id="QUAC01000048">
    <property type="protein sequence ID" value="REK91018.1"/>
    <property type="molecule type" value="Genomic_DNA"/>
</dbReference>
<sequence length="60" mass="6418">MATKKPAARKTATNKRCPDCTDAGQTSETFQVGARKKHDSPHKQEALCLTCWGSGEAPTA</sequence>
<protein>
    <submittedName>
        <fullName evidence="2">Uncharacterized protein</fullName>
    </submittedName>
</protein>
<reference evidence="2 3" key="1">
    <citation type="submission" date="2018-08" db="EMBL/GenBank/DDBJ databases">
        <title>Streptomyces NEAU-D10 sp. nov., a novel Actinomycete isolated from soil.</title>
        <authorList>
            <person name="Jin L."/>
        </authorList>
    </citation>
    <scope>NUCLEOTIDE SEQUENCE [LARGE SCALE GENOMIC DNA]</scope>
    <source>
        <strain evidence="2 3">NEAU-D10</strain>
    </source>
</reference>
<keyword evidence="3" id="KW-1185">Reference proteome</keyword>
<gene>
    <name evidence="2" type="ORF">DY245_07030</name>
</gene>
<feature type="compositionally biased region" description="Low complexity" evidence="1">
    <location>
        <begin position="1"/>
        <end position="15"/>
    </location>
</feature>
<organism evidence="2 3">
    <name type="scientific">Streptomyces inhibens</name>
    <dbReference type="NCBI Taxonomy" id="2293571"/>
    <lineage>
        <taxon>Bacteria</taxon>
        <taxon>Bacillati</taxon>
        <taxon>Actinomycetota</taxon>
        <taxon>Actinomycetes</taxon>
        <taxon>Kitasatosporales</taxon>
        <taxon>Streptomycetaceae</taxon>
        <taxon>Streptomyces</taxon>
    </lineage>
</organism>
<dbReference type="AlphaFoldDB" id="A0A371Q8L4"/>
<dbReference type="OrthoDB" id="4272633at2"/>
<dbReference type="Proteomes" id="UP000262477">
    <property type="component" value="Unassembled WGS sequence"/>
</dbReference>
<evidence type="ECO:0000313" key="3">
    <source>
        <dbReference type="Proteomes" id="UP000262477"/>
    </source>
</evidence>
<proteinExistence type="predicted"/>
<dbReference type="RefSeq" id="WP_128504618.1">
    <property type="nucleotide sequence ID" value="NZ_QUAC01000048.1"/>
</dbReference>
<comment type="caution">
    <text evidence="2">The sequence shown here is derived from an EMBL/GenBank/DDBJ whole genome shotgun (WGS) entry which is preliminary data.</text>
</comment>
<evidence type="ECO:0000256" key="1">
    <source>
        <dbReference type="SAM" id="MobiDB-lite"/>
    </source>
</evidence>
<name>A0A371Q8L4_STRIH</name>
<feature type="region of interest" description="Disordered" evidence="1">
    <location>
        <begin position="1"/>
        <end position="24"/>
    </location>
</feature>
<evidence type="ECO:0000313" key="2">
    <source>
        <dbReference type="EMBL" id="REK91018.1"/>
    </source>
</evidence>